<feature type="region of interest" description="Disordered" evidence="1">
    <location>
        <begin position="167"/>
        <end position="196"/>
    </location>
</feature>
<evidence type="ECO:0000313" key="3">
    <source>
        <dbReference type="Proteomes" id="UP001501265"/>
    </source>
</evidence>
<feature type="compositionally biased region" description="Low complexity" evidence="1">
    <location>
        <begin position="167"/>
        <end position="195"/>
    </location>
</feature>
<dbReference type="RefSeq" id="WP_345619992.1">
    <property type="nucleotide sequence ID" value="NZ_BAABIG010000024.1"/>
</dbReference>
<reference evidence="3" key="1">
    <citation type="journal article" date="2019" name="Int. J. Syst. Evol. Microbiol.">
        <title>The Global Catalogue of Microorganisms (GCM) 10K type strain sequencing project: providing services to taxonomists for standard genome sequencing and annotation.</title>
        <authorList>
            <consortium name="The Broad Institute Genomics Platform"/>
            <consortium name="The Broad Institute Genome Sequencing Center for Infectious Disease"/>
            <person name="Wu L."/>
            <person name="Ma J."/>
        </authorList>
    </citation>
    <scope>NUCLEOTIDE SEQUENCE [LARGE SCALE GENOMIC DNA]</scope>
    <source>
        <strain evidence="3">JCM 18081</strain>
    </source>
</reference>
<evidence type="ECO:0000256" key="1">
    <source>
        <dbReference type="SAM" id="MobiDB-lite"/>
    </source>
</evidence>
<dbReference type="Proteomes" id="UP001501265">
    <property type="component" value="Unassembled WGS sequence"/>
</dbReference>
<accession>A0ABP9BRY9</accession>
<keyword evidence="3" id="KW-1185">Reference proteome</keyword>
<organism evidence="2 3">
    <name type="scientific">Streptomyces ziwulingensis</name>
    <dbReference type="NCBI Taxonomy" id="1045501"/>
    <lineage>
        <taxon>Bacteria</taxon>
        <taxon>Bacillati</taxon>
        <taxon>Actinomycetota</taxon>
        <taxon>Actinomycetes</taxon>
        <taxon>Kitasatosporales</taxon>
        <taxon>Streptomycetaceae</taxon>
        <taxon>Streptomyces</taxon>
    </lineage>
</organism>
<sequence length="332" mass="35494">MSVAQDPGLRQAIEAVTALPPGWTPVSEHTARGLWRLPRAADAVAHVLRDGGPGGRDRGWTMVRARVTEEAASGRDWTREAAGWLARGGADWQESARVTGDLAWRSRAQGHSALVFLTDTHVAAADPGEPYGRALWHCFLTTLRYDFRCTAIEEFFALTGYAGTAASGGPAPAGPADAAGPADGADGAGQTDTAGLDPYSTAMRAFALLGRSRTTGLALLAEVVARAGHDEKVVHALLHGLWLGEDLPDQPRRMLDLLRAPAFADGPGAEALFRKASALRRLRRFDEALAAVQCAIDGLDPREVVVHADCVRERSLILAERDLRPDTPHPRT</sequence>
<protein>
    <recommendedName>
        <fullName evidence="4">Tetratricopeptide repeat protein</fullName>
    </recommendedName>
</protein>
<proteinExistence type="predicted"/>
<evidence type="ECO:0000313" key="2">
    <source>
        <dbReference type="EMBL" id="GAA4799328.1"/>
    </source>
</evidence>
<comment type="caution">
    <text evidence="2">The sequence shown here is derived from an EMBL/GenBank/DDBJ whole genome shotgun (WGS) entry which is preliminary data.</text>
</comment>
<dbReference type="EMBL" id="BAABIG010000024">
    <property type="protein sequence ID" value="GAA4799328.1"/>
    <property type="molecule type" value="Genomic_DNA"/>
</dbReference>
<gene>
    <name evidence="2" type="ORF">GCM10023220_29330</name>
</gene>
<evidence type="ECO:0008006" key="4">
    <source>
        <dbReference type="Google" id="ProtNLM"/>
    </source>
</evidence>
<name>A0ABP9BRY9_9ACTN</name>